<dbReference type="EMBL" id="GG662840">
    <property type="protein sequence ID" value="EWS76224.1"/>
    <property type="molecule type" value="Genomic_DNA"/>
</dbReference>
<evidence type="ECO:0000313" key="2">
    <source>
        <dbReference type="EMBL" id="EWS76224.1"/>
    </source>
</evidence>
<proteinExistence type="predicted"/>
<dbReference type="GeneID" id="24437683"/>
<feature type="signal peptide" evidence="1">
    <location>
        <begin position="1"/>
        <end position="23"/>
    </location>
</feature>
<evidence type="ECO:0008006" key="4">
    <source>
        <dbReference type="Google" id="ProtNLM"/>
    </source>
</evidence>
<dbReference type="OrthoDB" id="120976at2759"/>
<gene>
    <name evidence="2" type="ORF">TTHERM_000182193</name>
</gene>
<dbReference type="SUPFAM" id="SSF52047">
    <property type="entry name" value="RNI-like"/>
    <property type="match status" value="1"/>
</dbReference>
<sequence length="105" mass="11978">MFSKHNSLIILFNFGQLLKLFLFQNINLRQNKLNDVGVSKLGEALFNCNNLSSLTLNISDNNICQQGATELGNSLGKSNNLIKLNLNIQYFIQNLYFIVKNHIFK</sequence>
<organism evidence="2 3">
    <name type="scientific">Tetrahymena thermophila (strain SB210)</name>
    <dbReference type="NCBI Taxonomy" id="312017"/>
    <lineage>
        <taxon>Eukaryota</taxon>
        <taxon>Sar</taxon>
        <taxon>Alveolata</taxon>
        <taxon>Ciliophora</taxon>
        <taxon>Intramacronucleata</taxon>
        <taxon>Oligohymenophorea</taxon>
        <taxon>Hymenostomatida</taxon>
        <taxon>Tetrahymenina</taxon>
        <taxon>Tetrahymenidae</taxon>
        <taxon>Tetrahymena</taxon>
    </lineage>
</organism>
<dbReference type="KEGG" id="tet:TTHERM_000182193"/>
<evidence type="ECO:0000313" key="3">
    <source>
        <dbReference type="Proteomes" id="UP000009168"/>
    </source>
</evidence>
<dbReference type="RefSeq" id="XP_012651271.1">
    <property type="nucleotide sequence ID" value="XM_012795817.1"/>
</dbReference>
<dbReference type="Gene3D" id="3.80.10.10">
    <property type="entry name" value="Ribonuclease Inhibitor"/>
    <property type="match status" value="1"/>
</dbReference>
<dbReference type="InterPro" id="IPR032675">
    <property type="entry name" value="LRR_dom_sf"/>
</dbReference>
<accession>W7XLG0</accession>
<keyword evidence="3" id="KW-1185">Reference proteome</keyword>
<protein>
    <recommendedName>
        <fullName evidence="4">Transmembrane protein</fullName>
    </recommendedName>
</protein>
<keyword evidence="1" id="KW-0732">Signal</keyword>
<evidence type="ECO:0000256" key="1">
    <source>
        <dbReference type="SAM" id="SignalP"/>
    </source>
</evidence>
<dbReference type="AlphaFoldDB" id="W7XLG0"/>
<name>W7XLG0_TETTS</name>
<dbReference type="Proteomes" id="UP000009168">
    <property type="component" value="Unassembled WGS sequence"/>
</dbReference>
<feature type="chain" id="PRO_5004906181" description="Transmembrane protein" evidence="1">
    <location>
        <begin position="24"/>
        <end position="105"/>
    </location>
</feature>
<dbReference type="InParanoid" id="W7XLG0"/>
<reference evidence="3" key="1">
    <citation type="journal article" date="2006" name="PLoS Biol.">
        <title>Macronuclear genome sequence of the ciliate Tetrahymena thermophila, a model eukaryote.</title>
        <authorList>
            <person name="Eisen J.A."/>
            <person name="Coyne R.S."/>
            <person name="Wu M."/>
            <person name="Wu D."/>
            <person name="Thiagarajan M."/>
            <person name="Wortman J.R."/>
            <person name="Badger J.H."/>
            <person name="Ren Q."/>
            <person name="Amedeo P."/>
            <person name="Jones K.M."/>
            <person name="Tallon L.J."/>
            <person name="Delcher A.L."/>
            <person name="Salzberg S.L."/>
            <person name="Silva J.C."/>
            <person name="Haas B.J."/>
            <person name="Majoros W.H."/>
            <person name="Farzad M."/>
            <person name="Carlton J.M."/>
            <person name="Smith R.K. Jr."/>
            <person name="Garg J."/>
            <person name="Pearlman R.E."/>
            <person name="Karrer K.M."/>
            <person name="Sun L."/>
            <person name="Manning G."/>
            <person name="Elde N.C."/>
            <person name="Turkewitz A.P."/>
            <person name="Asai D.J."/>
            <person name="Wilkes D.E."/>
            <person name="Wang Y."/>
            <person name="Cai H."/>
            <person name="Collins K."/>
            <person name="Stewart B.A."/>
            <person name="Lee S.R."/>
            <person name="Wilamowska K."/>
            <person name="Weinberg Z."/>
            <person name="Ruzzo W.L."/>
            <person name="Wloga D."/>
            <person name="Gaertig J."/>
            <person name="Frankel J."/>
            <person name="Tsao C.-C."/>
            <person name="Gorovsky M.A."/>
            <person name="Keeling P.J."/>
            <person name="Waller R.F."/>
            <person name="Patron N.J."/>
            <person name="Cherry J.M."/>
            <person name="Stover N.A."/>
            <person name="Krieger C.J."/>
            <person name="del Toro C."/>
            <person name="Ryder H.F."/>
            <person name="Williamson S.C."/>
            <person name="Barbeau R.A."/>
            <person name="Hamilton E.P."/>
            <person name="Orias E."/>
        </authorList>
    </citation>
    <scope>NUCLEOTIDE SEQUENCE [LARGE SCALE GENOMIC DNA]</scope>
    <source>
        <strain evidence="3">SB210</strain>
    </source>
</reference>